<evidence type="ECO:0000313" key="2">
    <source>
        <dbReference type="Proteomes" id="UP000887116"/>
    </source>
</evidence>
<organism evidence="1 2">
    <name type="scientific">Trichonephila clavata</name>
    <name type="common">Joro spider</name>
    <name type="synonym">Nephila clavata</name>
    <dbReference type="NCBI Taxonomy" id="2740835"/>
    <lineage>
        <taxon>Eukaryota</taxon>
        <taxon>Metazoa</taxon>
        <taxon>Ecdysozoa</taxon>
        <taxon>Arthropoda</taxon>
        <taxon>Chelicerata</taxon>
        <taxon>Arachnida</taxon>
        <taxon>Araneae</taxon>
        <taxon>Araneomorphae</taxon>
        <taxon>Entelegynae</taxon>
        <taxon>Araneoidea</taxon>
        <taxon>Nephilidae</taxon>
        <taxon>Trichonephila</taxon>
    </lineage>
</organism>
<dbReference type="EMBL" id="BMAO01011269">
    <property type="protein sequence ID" value="GFQ72469.1"/>
    <property type="molecule type" value="Genomic_DNA"/>
</dbReference>
<name>A0A8X6KFU8_TRICU</name>
<dbReference type="AlphaFoldDB" id="A0A8X6KFU8"/>
<keyword evidence="2" id="KW-1185">Reference proteome</keyword>
<sequence>MLIITENKPLKNIFQERALLLWENLIRLSDGLYLLSERHLDSGKRLKIQRGFVLGVLILKDRLDIDFVPEPLVSSLDQLLINGFESALSLPRWFPKKSKIPQF</sequence>
<proteinExistence type="predicted"/>
<evidence type="ECO:0000313" key="1">
    <source>
        <dbReference type="EMBL" id="GFQ72469.1"/>
    </source>
</evidence>
<protein>
    <submittedName>
        <fullName evidence="1">Uncharacterized protein</fullName>
    </submittedName>
</protein>
<gene>
    <name evidence="1" type="ORF">TNCT_371611</name>
</gene>
<reference evidence="1" key="1">
    <citation type="submission" date="2020-07" db="EMBL/GenBank/DDBJ databases">
        <title>Multicomponent nature underlies the extraordinary mechanical properties of spider dragline silk.</title>
        <authorList>
            <person name="Kono N."/>
            <person name="Nakamura H."/>
            <person name="Mori M."/>
            <person name="Yoshida Y."/>
            <person name="Ohtoshi R."/>
            <person name="Malay A.D."/>
            <person name="Moran D.A.P."/>
            <person name="Tomita M."/>
            <person name="Numata K."/>
            <person name="Arakawa K."/>
        </authorList>
    </citation>
    <scope>NUCLEOTIDE SEQUENCE</scope>
</reference>
<dbReference type="OrthoDB" id="6630077at2759"/>
<comment type="caution">
    <text evidence="1">The sequence shown here is derived from an EMBL/GenBank/DDBJ whole genome shotgun (WGS) entry which is preliminary data.</text>
</comment>
<accession>A0A8X6KFU8</accession>
<dbReference type="Proteomes" id="UP000887116">
    <property type="component" value="Unassembled WGS sequence"/>
</dbReference>